<dbReference type="PANTHER" id="PTHR11496">
    <property type="entry name" value="ALCOHOL DEHYDROGENASE"/>
    <property type="match status" value="1"/>
</dbReference>
<dbReference type="OrthoDB" id="9815791at2"/>
<name>A0A090XFQ8_PAEMA</name>
<evidence type="ECO:0000313" key="8">
    <source>
        <dbReference type="Proteomes" id="UP000029278"/>
    </source>
</evidence>
<keyword evidence="3" id="KW-0520">NAD</keyword>
<dbReference type="Proteomes" id="UP000029278">
    <property type="component" value="Unassembled WGS sequence"/>
</dbReference>
<dbReference type="InterPro" id="IPR039697">
    <property type="entry name" value="Alcohol_dehydrogenase_Fe"/>
</dbReference>
<dbReference type="InterPro" id="IPR056798">
    <property type="entry name" value="ADH_Fe_C"/>
</dbReference>
<dbReference type="PANTHER" id="PTHR11496:SF102">
    <property type="entry name" value="ALCOHOL DEHYDROGENASE 4"/>
    <property type="match status" value="1"/>
</dbReference>
<dbReference type="InterPro" id="IPR001670">
    <property type="entry name" value="ADH_Fe/GldA"/>
</dbReference>
<sequence>MANKTKFMMPPMSLMGSGALEDLGKEIHRLGFEKALIVTDGPLVKIGMVEKVTQILEPLGIQHAVFSGTQPNPTVSNVKDGLALLERENCDFVVSLGGGSPHDCAKAIALVAANGGEIGDYEGVDKSERPALPLIAVNTTAGTASEMTMFCIITDEKRQIKMAIVDKHTTPLIAVNDPDLMMAMPKSLTAATGMDALTHAIEAYVSNSATPITDACALQAIALIRDYLPRAYDDGNDAEARDRMAYAEFLAGMAFNNAGLGYVHAMAHQLGGFYDLPHGVCNAVLLPHVERFNAKVCAARLSDVARTLGKRVDGLGPEAGADAAIRAIEELARRVGIPSGLRELGVKPEDFDVLAENALKDACGATNPVQATHEEIKGIFAQAM</sequence>
<dbReference type="EC" id="1.1.1.103" evidence="7"/>
<evidence type="ECO:0000313" key="7">
    <source>
        <dbReference type="EMBL" id="MUG25694.1"/>
    </source>
</evidence>
<feature type="domain" description="Alcohol dehydrogenase iron-type/glycerol dehydrogenase GldA" evidence="4">
    <location>
        <begin position="10"/>
        <end position="178"/>
    </location>
</feature>
<dbReference type="EMBL" id="JMQA01000063">
    <property type="protein sequence ID" value="KFM83803.1"/>
    <property type="molecule type" value="Genomic_DNA"/>
</dbReference>
<evidence type="ECO:0000313" key="6">
    <source>
        <dbReference type="EMBL" id="KFM83803.1"/>
    </source>
</evidence>
<dbReference type="PROSITE" id="PS00060">
    <property type="entry name" value="ADH_IRON_2"/>
    <property type="match status" value="1"/>
</dbReference>
<protein>
    <submittedName>
        <fullName evidence="6">Iron-containing alcohol dehydrogenase family protein</fullName>
    </submittedName>
    <submittedName>
        <fullName evidence="7">L-threonine dehydrogenase</fullName>
        <ecNumber evidence="7">1.1.1.103</ecNumber>
    </submittedName>
</protein>
<organism evidence="6 8">
    <name type="scientific">Paenibacillus macerans</name>
    <name type="common">Bacillus macerans</name>
    <dbReference type="NCBI Taxonomy" id="44252"/>
    <lineage>
        <taxon>Bacteria</taxon>
        <taxon>Bacillati</taxon>
        <taxon>Bacillota</taxon>
        <taxon>Bacilli</taxon>
        <taxon>Bacillales</taxon>
        <taxon>Paenibacillaceae</taxon>
        <taxon>Paenibacillus</taxon>
    </lineage>
</organism>
<evidence type="ECO:0000259" key="4">
    <source>
        <dbReference type="Pfam" id="PF00465"/>
    </source>
</evidence>
<dbReference type="GO" id="GO:0008743">
    <property type="term" value="F:L-threonine 3-dehydrogenase activity"/>
    <property type="evidence" value="ECO:0007669"/>
    <property type="project" value="UniProtKB-EC"/>
</dbReference>
<reference evidence="7 9" key="2">
    <citation type="submission" date="2019-11" db="EMBL/GenBank/DDBJ databases">
        <title>Draft genome sequences of five Paenibacillus species of dairy origin.</title>
        <authorList>
            <person name="Olajide A.M."/>
            <person name="Chen S."/>
            <person name="Lapointe G."/>
        </authorList>
    </citation>
    <scope>NUCLEOTIDE SEQUENCE [LARGE SCALE GENOMIC DNA]</scope>
    <source>
        <strain evidence="7 9">3CT49</strain>
    </source>
</reference>
<dbReference type="FunFam" id="3.40.50.1970:FF:000003">
    <property type="entry name" value="Alcohol dehydrogenase, iron-containing"/>
    <property type="match status" value="1"/>
</dbReference>
<dbReference type="FunFam" id="1.20.1090.10:FF:000001">
    <property type="entry name" value="Aldehyde-alcohol dehydrogenase"/>
    <property type="match status" value="1"/>
</dbReference>
<evidence type="ECO:0000259" key="5">
    <source>
        <dbReference type="Pfam" id="PF25137"/>
    </source>
</evidence>
<dbReference type="Gene3D" id="1.20.1090.10">
    <property type="entry name" value="Dehydroquinate synthase-like - alpha domain"/>
    <property type="match status" value="1"/>
</dbReference>
<dbReference type="CDD" id="cd08188">
    <property type="entry name" value="PDDH"/>
    <property type="match status" value="1"/>
</dbReference>
<comment type="similarity">
    <text evidence="1">Belongs to the iron-containing alcohol dehydrogenase family.</text>
</comment>
<reference evidence="6 8" key="1">
    <citation type="submission" date="2014-04" db="EMBL/GenBank/DDBJ databases">
        <authorList>
            <person name="Bishop-Lilly K.A."/>
            <person name="Broomall S.M."/>
            <person name="Chain P.S."/>
            <person name="Chertkov O."/>
            <person name="Coyne S.R."/>
            <person name="Daligault H.E."/>
            <person name="Davenport K.W."/>
            <person name="Erkkila T."/>
            <person name="Frey K.G."/>
            <person name="Gibbons H.S."/>
            <person name="Gu W."/>
            <person name="Jaissle J."/>
            <person name="Johnson S.L."/>
            <person name="Koroleva G.I."/>
            <person name="Ladner J.T."/>
            <person name="Lo C.-C."/>
            <person name="Minogue T.D."/>
            <person name="Munk C."/>
            <person name="Palacios G.F."/>
            <person name="Redden C.L."/>
            <person name="Rosenzweig C.N."/>
            <person name="Scholz M.B."/>
            <person name="Teshima H."/>
            <person name="Xu Y."/>
        </authorList>
    </citation>
    <scope>NUCLEOTIDE SEQUENCE [LARGE SCALE GENOMIC DNA]</scope>
    <source>
        <strain evidence="6 8">8244</strain>
    </source>
</reference>
<dbReference type="PATRIC" id="fig|44252.3.peg.6608"/>
<dbReference type="RefSeq" id="WP_115311330.1">
    <property type="nucleotide sequence ID" value="NZ_BGML01000013.1"/>
</dbReference>
<dbReference type="Pfam" id="PF25137">
    <property type="entry name" value="ADH_Fe_C"/>
    <property type="match status" value="1"/>
</dbReference>
<evidence type="ECO:0000313" key="9">
    <source>
        <dbReference type="Proteomes" id="UP000442469"/>
    </source>
</evidence>
<dbReference type="Gene3D" id="3.40.50.1970">
    <property type="match status" value="1"/>
</dbReference>
<accession>A0A090XFQ8</accession>
<dbReference type="SUPFAM" id="SSF56796">
    <property type="entry name" value="Dehydroquinate synthase-like"/>
    <property type="match status" value="1"/>
</dbReference>
<dbReference type="Proteomes" id="UP000442469">
    <property type="component" value="Unassembled WGS sequence"/>
</dbReference>
<comment type="caution">
    <text evidence="6">The sequence shown here is derived from an EMBL/GenBank/DDBJ whole genome shotgun (WGS) entry which is preliminary data.</text>
</comment>
<dbReference type="AlphaFoldDB" id="A0A090XFQ8"/>
<dbReference type="HOGENOM" id="CLU_007207_0_0_9"/>
<feature type="domain" description="Fe-containing alcohol dehydrogenase-like C-terminal" evidence="5">
    <location>
        <begin position="189"/>
        <end position="384"/>
    </location>
</feature>
<evidence type="ECO:0000256" key="1">
    <source>
        <dbReference type="ARBA" id="ARBA00007358"/>
    </source>
</evidence>
<evidence type="ECO:0000256" key="3">
    <source>
        <dbReference type="ARBA" id="ARBA00023027"/>
    </source>
</evidence>
<gene>
    <name evidence="7" type="primary">yiaY</name>
    <name evidence="6" type="ORF">DJ90_5377</name>
    <name evidence="7" type="ORF">GNQ08_25365</name>
</gene>
<evidence type="ECO:0000256" key="2">
    <source>
        <dbReference type="ARBA" id="ARBA00023002"/>
    </source>
</evidence>
<dbReference type="GO" id="GO:0004022">
    <property type="term" value="F:alcohol dehydrogenase (NAD+) activity"/>
    <property type="evidence" value="ECO:0007669"/>
    <property type="project" value="TreeGrafter"/>
</dbReference>
<dbReference type="Pfam" id="PF00465">
    <property type="entry name" value="Fe-ADH"/>
    <property type="match status" value="1"/>
</dbReference>
<dbReference type="PROSITE" id="PS00913">
    <property type="entry name" value="ADH_IRON_1"/>
    <property type="match status" value="1"/>
</dbReference>
<dbReference type="EMBL" id="WNZZ01000029">
    <property type="protein sequence ID" value="MUG25694.1"/>
    <property type="molecule type" value="Genomic_DNA"/>
</dbReference>
<keyword evidence="2 7" id="KW-0560">Oxidoreductase</keyword>
<keyword evidence="8" id="KW-1185">Reference proteome</keyword>
<dbReference type="GO" id="GO:0046872">
    <property type="term" value="F:metal ion binding"/>
    <property type="evidence" value="ECO:0007669"/>
    <property type="project" value="InterPro"/>
</dbReference>
<dbReference type="NCBIfam" id="NF007363">
    <property type="entry name" value="PRK09860.1"/>
    <property type="match status" value="1"/>
</dbReference>
<dbReference type="InterPro" id="IPR018211">
    <property type="entry name" value="ADH_Fe_CS"/>
</dbReference>
<proteinExistence type="inferred from homology"/>
<dbReference type="STRING" id="44252.DJ90_5377"/>